<dbReference type="Gene3D" id="3.30.470.20">
    <property type="entry name" value="ATP-grasp fold, B domain"/>
    <property type="match status" value="1"/>
</dbReference>
<evidence type="ECO:0000256" key="1">
    <source>
        <dbReference type="ARBA" id="ARBA00022598"/>
    </source>
</evidence>
<dbReference type="Proteomes" id="UP000230084">
    <property type="component" value="Unassembled WGS sequence"/>
</dbReference>
<dbReference type="SUPFAM" id="SSF56059">
    <property type="entry name" value="Glutathione synthetase ATP-binding domain-like"/>
    <property type="match status" value="1"/>
</dbReference>
<reference evidence="6 7" key="1">
    <citation type="submission" date="2017-09" db="EMBL/GenBank/DDBJ databases">
        <title>Depth-based differentiation of microbial function through sediment-hosted aquifers and enrichment of novel symbionts in the deep terrestrial subsurface.</title>
        <authorList>
            <person name="Probst A.J."/>
            <person name="Ladd B."/>
            <person name="Jarett J.K."/>
            <person name="Geller-Mcgrath D.E."/>
            <person name="Sieber C.M."/>
            <person name="Emerson J.B."/>
            <person name="Anantharaman K."/>
            <person name="Thomas B.C."/>
            <person name="Malmstrom R."/>
            <person name="Stieglmeier M."/>
            <person name="Klingl A."/>
            <person name="Woyke T."/>
            <person name="Ryan C.M."/>
            <person name="Banfield J.F."/>
        </authorList>
    </citation>
    <scope>NUCLEOTIDE SEQUENCE [LARGE SCALE GENOMIC DNA]</scope>
    <source>
        <strain evidence="6">CG10_big_fil_rev_8_21_14_0_10_50_16</strain>
    </source>
</reference>
<evidence type="ECO:0000256" key="2">
    <source>
        <dbReference type="ARBA" id="ARBA00022741"/>
    </source>
</evidence>
<proteinExistence type="predicted"/>
<dbReference type="EMBL" id="PCYM01000001">
    <property type="protein sequence ID" value="PIR47975.1"/>
    <property type="molecule type" value="Genomic_DNA"/>
</dbReference>
<dbReference type="PANTHER" id="PTHR43585">
    <property type="entry name" value="FUMIPYRROLE BIOSYNTHESIS PROTEIN C"/>
    <property type="match status" value="1"/>
</dbReference>
<protein>
    <recommendedName>
        <fullName evidence="5">ATP-grasp domain-containing protein</fullName>
    </recommendedName>
</protein>
<keyword evidence="1" id="KW-0436">Ligase</keyword>
<evidence type="ECO:0000256" key="4">
    <source>
        <dbReference type="PROSITE-ProRule" id="PRU00409"/>
    </source>
</evidence>
<sequence>MSTTKKTTRSWHAGKDLVLFVERMPVGAEKIIKAHGRTHGRNLKVGVIYDSRSSLSKTYILKHKSMFDVLIPCDFSDHKFITKALQPYLDRLLAITCRSEANMMKFRQIIPHVPYLRTPTMDSLSWSTNKLAMRRRFAAWDKAITPAYTVVHDGGKESIKKIKKKIGFPLVVKPTGLAQSILVTLCFHEEELEAALRRTFRTVNRIYRERDSKEEATVLVEQFIEGEMYSVDAYVDTRGRITFCPMVWIKTGRAIGFDDFFGYQQMTPTRLTKESVAAAEKTATASIRALGLRSTTAHIEMIRDDNTWRIVEVGARPGGFRVELYKLSYGIDHILNDVLIRIPEKVSVSRRIKGTTAAMKFFAKQEGKLVKIKGLKKAEKLKSFYEVTVNKVPGDPCKFAKNGGTSVFNIIMFNKERSELLADIRRLEQMIDIQTVKKSSK</sequence>
<name>A0A2H0RQE4_9BACT</name>
<dbReference type="InterPro" id="IPR011761">
    <property type="entry name" value="ATP-grasp"/>
</dbReference>
<dbReference type="Pfam" id="PF13535">
    <property type="entry name" value="ATP-grasp_4"/>
    <property type="match status" value="1"/>
</dbReference>
<feature type="domain" description="ATP-grasp" evidence="5">
    <location>
        <begin position="135"/>
        <end position="344"/>
    </location>
</feature>
<keyword evidence="3 4" id="KW-0067">ATP-binding</keyword>
<dbReference type="InterPro" id="IPR052032">
    <property type="entry name" value="ATP-dep_AA_Ligase"/>
</dbReference>
<accession>A0A2H0RQE4</accession>
<comment type="caution">
    <text evidence="6">The sequence shown here is derived from an EMBL/GenBank/DDBJ whole genome shotgun (WGS) entry which is preliminary data.</text>
</comment>
<evidence type="ECO:0000313" key="6">
    <source>
        <dbReference type="EMBL" id="PIR47975.1"/>
    </source>
</evidence>
<evidence type="ECO:0000256" key="3">
    <source>
        <dbReference type="ARBA" id="ARBA00022840"/>
    </source>
</evidence>
<evidence type="ECO:0000259" key="5">
    <source>
        <dbReference type="PROSITE" id="PS50975"/>
    </source>
</evidence>
<dbReference type="GO" id="GO:0005524">
    <property type="term" value="F:ATP binding"/>
    <property type="evidence" value="ECO:0007669"/>
    <property type="project" value="UniProtKB-UniRule"/>
</dbReference>
<dbReference type="GO" id="GO:0016874">
    <property type="term" value="F:ligase activity"/>
    <property type="evidence" value="ECO:0007669"/>
    <property type="project" value="UniProtKB-KW"/>
</dbReference>
<dbReference type="GO" id="GO:0046872">
    <property type="term" value="F:metal ion binding"/>
    <property type="evidence" value="ECO:0007669"/>
    <property type="project" value="InterPro"/>
</dbReference>
<evidence type="ECO:0000313" key="7">
    <source>
        <dbReference type="Proteomes" id="UP000230084"/>
    </source>
</evidence>
<organism evidence="6 7">
    <name type="scientific">Candidatus Uhrbacteria bacterium CG10_big_fil_rev_8_21_14_0_10_50_16</name>
    <dbReference type="NCBI Taxonomy" id="1975039"/>
    <lineage>
        <taxon>Bacteria</taxon>
        <taxon>Candidatus Uhriibacteriota</taxon>
    </lineage>
</organism>
<keyword evidence="2 4" id="KW-0547">Nucleotide-binding</keyword>
<gene>
    <name evidence="6" type="ORF">COV06_01070</name>
</gene>
<dbReference type="AlphaFoldDB" id="A0A2H0RQE4"/>
<dbReference type="PROSITE" id="PS50975">
    <property type="entry name" value="ATP_GRASP"/>
    <property type="match status" value="1"/>
</dbReference>
<dbReference type="PANTHER" id="PTHR43585:SF2">
    <property type="entry name" value="ATP-GRASP ENZYME FSQD"/>
    <property type="match status" value="1"/>
</dbReference>